<feature type="repeat" description="PPR" evidence="2">
    <location>
        <begin position="819"/>
        <end position="856"/>
    </location>
</feature>
<feature type="region of interest" description="Disordered" evidence="3">
    <location>
        <begin position="41"/>
        <end position="123"/>
    </location>
</feature>
<dbReference type="AlphaFoldDB" id="A0ABD3QHF6"/>
<dbReference type="Pfam" id="PF13041">
    <property type="entry name" value="PPR_2"/>
    <property type="match status" value="1"/>
</dbReference>
<dbReference type="InterPro" id="IPR011990">
    <property type="entry name" value="TPR-like_helical_dom_sf"/>
</dbReference>
<sequence length="1088" mass="118944">MALPGSASRRLSLAGAAAAAVVLGVRSESFAAAAVPAAVTTFLSPPRPGRPLPGRRRRRNDDDDVGRRVLPPLPESSSLVGAGLPPRGANEGGGRPPPTNETTPSQIVVTHGPISPMSPSSLVGRAEGIPPGGLTRDDEREMLAVMRRLSAMGRRRDDDVVVGGGGVGDDAAPHARHRRRDATIVERLMDRLLEEPRLDDGEGSPLGGDRRRKDDIARVRTMHNLAIRAWANSDVRGSAERAERVLKRLRAVAAAPTSSLSPRPDVYSFAHCYAAWYKESIFAARRTNGDDSRASSMALHRAESVLRSMKQFLMRDENGRISSDRSSVMAEDVNSLLTMWSNTNVDLPELSETFLRFLADECEGGCDAWLNVRSYNLVINAWAKSGRGDESINRSMMLLKEMETSSCRVSPDLLSYSGVISCIAKSERFDDAKKAEVVLNRMIMTNEVRPDNVIFNQVMNIYSKGGMVGSSEKCENLLKRMDDLAGNGNQQISPDVRTYNILLTAYANEKGPADAEKVLQRLESHRCIKPNSISFITCMDAFAKVGDAHNNLRILSLMEKAFESGNVHAKPTRRAFVSALNSLAKSGRGDAGTRAEALVQRMEKFALAGNADLLPDTTVYNVLINCHKNSASQAEKVLYRMGKRSIERDVVSYSSVINVYSKMGGIQAARRAQALLDEMQHDSIEPNAHTFNSAITAWTRSGSTGAAQKAEGLLKQMEEMYAAGNTNLQPSAQVYTSVITAWAKADDPGSALRAEILLKLMWAMYKRGNKSAKPNVHAFTSCINAWARSREKDAGLRAEALLDQMITLYEKGDDDVKPNVLTFTSVIHAYARSGLRDATTKAAGIVKKMELMGVKPNLQTYNTLISLYGNSQQPGAGKKAEGILTKLEEECRNGNVDMRPTVVTYTSCINAWAKSTDFGKAERANSVLVRMKDMHASGVIADKPNEYTFTAVINACATTYGEHAEKQEAFRIAYSIFKDMSESEDISPNHITYSTFLRAISKLVPSGEKKDSLASAAFRLCIRDGQCDANCLFHMKNAASPELVSDLLGCSEPSEAACLTVDDMPANWTCNVMKKSPPRSRDKMQDIY</sequence>
<dbReference type="PROSITE" id="PS51375">
    <property type="entry name" value="PPR"/>
    <property type="match status" value="3"/>
</dbReference>
<dbReference type="Gene3D" id="1.25.40.10">
    <property type="entry name" value="Tetratricopeptide repeat domain"/>
    <property type="match status" value="5"/>
</dbReference>
<accession>A0ABD3QHF6</accession>
<protein>
    <recommendedName>
        <fullName evidence="6">Pentacotripeptide-repeat region of PRORP domain-containing protein</fullName>
    </recommendedName>
</protein>
<comment type="caution">
    <text evidence="4">The sequence shown here is derived from an EMBL/GenBank/DDBJ whole genome shotgun (WGS) entry which is preliminary data.</text>
</comment>
<feature type="repeat" description="PPR" evidence="2">
    <location>
        <begin position="495"/>
        <end position="529"/>
    </location>
</feature>
<reference evidence="4 5" key="1">
    <citation type="submission" date="2024-10" db="EMBL/GenBank/DDBJ databases">
        <title>Updated reference genomes for cyclostephanoid diatoms.</title>
        <authorList>
            <person name="Roberts W.R."/>
            <person name="Alverson A.J."/>
        </authorList>
    </citation>
    <scope>NUCLEOTIDE SEQUENCE [LARGE SCALE GENOMIC DNA]</scope>
    <source>
        <strain evidence="4 5">AJA276-08</strain>
    </source>
</reference>
<organism evidence="4 5">
    <name type="scientific">Stephanodiscus triporus</name>
    <dbReference type="NCBI Taxonomy" id="2934178"/>
    <lineage>
        <taxon>Eukaryota</taxon>
        <taxon>Sar</taxon>
        <taxon>Stramenopiles</taxon>
        <taxon>Ochrophyta</taxon>
        <taxon>Bacillariophyta</taxon>
        <taxon>Coscinodiscophyceae</taxon>
        <taxon>Thalassiosirophycidae</taxon>
        <taxon>Stephanodiscales</taxon>
        <taxon>Stephanodiscaceae</taxon>
        <taxon>Stephanodiscus</taxon>
    </lineage>
</organism>
<gene>
    <name evidence="4" type="ORF">ACHAW5_001255</name>
</gene>
<dbReference type="EMBL" id="JALLAZ020000261">
    <property type="protein sequence ID" value="KAL3799318.1"/>
    <property type="molecule type" value="Genomic_DNA"/>
</dbReference>
<evidence type="ECO:0000256" key="2">
    <source>
        <dbReference type="PROSITE-ProRule" id="PRU00708"/>
    </source>
</evidence>
<evidence type="ECO:0000256" key="3">
    <source>
        <dbReference type="SAM" id="MobiDB-lite"/>
    </source>
</evidence>
<evidence type="ECO:0000313" key="4">
    <source>
        <dbReference type="EMBL" id="KAL3799318.1"/>
    </source>
</evidence>
<keyword evidence="5" id="KW-1185">Reference proteome</keyword>
<dbReference type="Proteomes" id="UP001530315">
    <property type="component" value="Unassembled WGS sequence"/>
</dbReference>
<feature type="region of interest" description="Disordered" evidence="3">
    <location>
        <begin position="196"/>
        <end position="215"/>
    </location>
</feature>
<dbReference type="InterPro" id="IPR002885">
    <property type="entry name" value="PPR_rpt"/>
</dbReference>
<feature type="repeat" description="PPR" evidence="2">
    <location>
        <begin position="649"/>
        <end position="686"/>
    </location>
</feature>
<dbReference type="PANTHER" id="PTHR47933">
    <property type="entry name" value="PENTATRICOPEPTIDE REPEAT-CONTAINING PROTEIN 1, MITOCHONDRIAL"/>
    <property type="match status" value="1"/>
</dbReference>
<evidence type="ECO:0000256" key="1">
    <source>
        <dbReference type="ARBA" id="ARBA00022737"/>
    </source>
</evidence>
<evidence type="ECO:0008006" key="6">
    <source>
        <dbReference type="Google" id="ProtNLM"/>
    </source>
</evidence>
<proteinExistence type="predicted"/>
<name>A0ABD3QHF6_9STRA</name>
<dbReference type="InterPro" id="IPR051240">
    <property type="entry name" value="Mito_RNA-Proc/Resp"/>
</dbReference>
<dbReference type="Pfam" id="PF13812">
    <property type="entry name" value="PPR_3"/>
    <property type="match status" value="3"/>
</dbReference>
<dbReference type="PANTHER" id="PTHR47933:SF11">
    <property type="entry name" value="PENTATRICOPEPTIDE REPEAT-CONTAINING PROTEIN 2"/>
    <property type="match status" value="1"/>
</dbReference>
<evidence type="ECO:0000313" key="5">
    <source>
        <dbReference type="Proteomes" id="UP001530315"/>
    </source>
</evidence>
<keyword evidence="1" id="KW-0677">Repeat</keyword>